<dbReference type="Proteomes" id="UP001498476">
    <property type="component" value="Unassembled WGS sequence"/>
</dbReference>
<evidence type="ECO:0000256" key="3">
    <source>
        <dbReference type="PROSITE-ProRule" id="PRU00221"/>
    </source>
</evidence>
<dbReference type="PANTHER" id="PTHR19848:SF8">
    <property type="entry name" value="F-BOX AND WD REPEAT DOMAIN CONTAINING 7"/>
    <property type="match status" value="1"/>
</dbReference>
<gene>
    <name evidence="5" type="ORF">QQX98_010149</name>
</gene>
<organism evidence="5 6">
    <name type="scientific">Neonectria punicea</name>
    <dbReference type="NCBI Taxonomy" id="979145"/>
    <lineage>
        <taxon>Eukaryota</taxon>
        <taxon>Fungi</taxon>
        <taxon>Dikarya</taxon>
        <taxon>Ascomycota</taxon>
        <taxon>Pezizomycotina</taxon>
        <taxon>Sordariomycetes</taxon>
        <taxon>Hypocreomycetidae</taxon>
        <taxon>Hypocreales</taxon>
        <taxon>Nectriaceae</taxon>
        <taxon>Neonectria</taxon>
    </lineage>
</organism>
<dbReference type="PROSITE" id="PS50082">
    <property type="entry name" value="WD_REPEATS_2"/>
    <property type="match status" value="9"/>
</dbReference>
<dbReference type="SUPFAM" id="SSF50978">
    <property type="entry name" value="WD40 repeat-like"/>
    <property type="match status" value="1"/>
</dbReference>
<protein>
    <recommendedName>
        <fullName evidence="4">Nephrocystin 3-like N-terminal domain-containing protein</fullName>
    </recommendedName>
</protein>
<evidence type="ECO:0000256" key="2">
    <source>
        <dbReference type="ARBA" id="ARBA00022737"/>
    </source>
</evidence>
<feature type="repeat" description="WD" evidence="3">
    <location>
        <begin position="1210"/>
        <end position="1242"/>
    </location>
</feature>
<feature type="repeat" description="WD" evidence="3">
    <location>
        <begin position="1126"/>
        <end position="1167"/>
    </location>
</feature>
<feature type="domain" description="Nephrocystin 3-like N-terminal" evidence="4">
    <location>
        <begin position="377"/>
        <end position="537"/>
    </location>
</feature>
<feature type="repeat" description="WD" evidence="3">
    <location>
        <begin position="1422"/>
        <end position="1463"/>
    </location>
</feature>
<keyword evidence="1 3" id="KW-0853">WD repeat</keyword>
<name>A0ABR1GQM0_9HYPO</name>
<feature type="repeat" description="WD" evidence="3">
    <location>
        <begin position="1168"/>
        <end position="1209"/>
    </location>
</feature>
<feature type="repeat" description="WD" evidence="3">
    <location>
        <begin position="1337"/>
        <end position="1379"/>
    </location>
</feature>
<dbReference type="InterPro" id="IPR019775">
    <property type="entry name" value="WD40_repeat_CS"/>
</dbReference>
<evidence type="ECO:0000313" key="6">
    <source>
        <dbReference type="Proteomes" id="UP001498476"/>
    </source>
</evidence>
<dbReference type="Pfam" id="PF24883">
    <property type="entry name" value="NPHP3_N"/>
    <property type="match status" value="1"/>
</dbReference>
<feature type="repeat" description="WD" evidence="3">
    <location>
        <begin position="1257"/>
        <end position="1297"/>
    </location>
</feature>
<evidence type="ECO:0000313" key="5">
    <source>
        <dbReference type="EMBL" id="KAK7404063.1"/>
    </source>
</evidence>
<evidence type="ECO:0000259" key="4">
    <source>
        <dbReference type="Pfam" id="PF24883"/>
    </source>
</evidence>
<feature type="repeat" description="WD" evidence="3">
    <location>
        <begin position="992"/>
        <end position="1033"/>
    </location>
</feature>
<dbReference type="EMBL" id="JAZAVJ010000216">
    <property type="protein sequence ID" value="KAK7404063.1"/>
    <property type="molecule type" value="Genomic_DNA"/>
</dbReference>
<dbReference type="PROSITE" id="PS00678">
    <property type="entry name" value="WD_REPEATS_1"/>
    <property type="match status" value="6"/>
</dbReference>
<keyword evidence="6" id="KW-1185">Reference proteome</keyword>
<evidence type="ECO:0000256" key="1">
    <source>
        <dbReference type="ARBA" id="ARBA00022574"/>
    </source>
</evidence>
<keyword evidence="2" id="KW-0677">Repeat</keyword>
<dbReference type="PROSITE" id="PS50294">
    <property type="entry name" value="WD_REPEATS_REGION"/>
    <property type="match status" value="8"/>
</dbReference>
<sequence length="1584" mass="173962">MSDPNNYTVGWICAITTEYVAAQVFLDETHEAPEAVLPKDTNHYTLGRIGTHNVVVAVLPDGEYGTSSAASVATNMLHSFPNVRIGLMVGIGGGAPSERNDIRLGDIVVSASRDGKGAVFQYAFGKTKQEQPFQYTGLLNQPPKTLRTALAGIKAQYEKRGHHLEKDINANFKEYPKLRRKYGRPHSDTDRLFKAELTHDSRGCAAVCAIDRSNLVRRPERTGDDDNPAIHYGLIASADQLMKDALVRDRLGSEEGVLCFEMEAAGLMNDFPCLVIRGICDYSDSHKNKEWQGYAAMAAAAYAKDLLRQVPAKSVETEKRIVDILSGMADVQQCVRHVEQSINLAKLRPVEDAAFDSQANGHDPRCYPETRIDLLAEIHKWADDPGGKCIYWLRGMAGTGKSTISRTVAKRFHDSGVLGASFLFKRGEGDHGKAARLFTTVASQLVRQLPSLARHVQNAIENSPAIADKTTEEQFERLILEPLAQYKGDGGIPALRLVVIDALDECDREHDATNIIRLLARAREVTSIRLRFFVTSRPELPIRLGFRKIGDSYNDLSLHEVPKTDIEKDITIFLKRRLDQIRENFNEDVATDLKLPSDWPCSDSLQSLVDAAVPLFIFAATACLFISDGVCGDPEERLKTILEYHKTGGPSQLHGTYLPILNQLLLKPTESGSIRRTEDEKADVVEWFREIVGAIVILANPLATAPLARLLDKSQGSIASMLSRLHSVLHVPANPYAPVKLLHLSFRDFLVDRENRDQNPFWVDERETHGKLATNCLNLLLKKNCLRKDICGLGAPGSLREHIDKQKIDECLPPEVQYACLYWVSHLNSSGVKLHDGHQAFRFLQRHFLHWLEALNLMERIPESIGLIDELRNLVDVDTNTKISRFLDDAKRFVLNCHSAMNLAPLQLYSSAIVFAPETSAIRETFEEHITWITKKPIMERNWNPCLQTLGGHNDAVVSIAISSNSGLLATGSHDKTVKLWDAATGSLQRTLEGHCSELLSVTFSSDGRQLRSVDVDGIIKLWDAATGAIQRTTEQCIPDSYDGRFYTVALSRDGGQIALGLNNGTVQLRDTTTGALQHTLQDTLEDSDDIWSVALSGNSRWLASGSEDTTVKIWDAETGALQRTLKGHIKDVNSVAFSSNSRQLASGSDDCLIKLWDVATGALQRTLKGHSYGVASIAFSSNGRQLASGSHDGTVKLWDTATGAPQCTFKGHTDEVSSVAFFKDNMQLISGSEDVTIKFWDAEMGVLQCKLQEPLPEGHSDSVQSIAFSSNGGELASSSDRTVKLWDATTGALQHTLEGCHDSIALSSDGRQLAIGPTDMPIKLYDTKTGQLQRTFEGHGGIIWSIALSSDSRLLASGSYGDKIVKLWDVATGELQHTLEHSDSVWSFAFSSDGRQLASGEMRSGTIKVWDTKSGVLQHTLQGDYKSIMSVAFSSDGGCLASGSSDYKIMIWDMATGTLQRTLEVEITPRSLSFDATGSYLLTELGLIQLSPIQVRGEAQPGNWTGQAADKPQPHGYGLSPGRVWITWNGNNMLWLPPDFQHSVSAVSPSTATIALGCNSGRVLVIGFPAKGPPRGQEASEQL</sequence>
<dbReference type="PRINTS" id="PR00320">
    <property type="entry name" value="GPROTEINBRPT"/>
</dbReference>
<accession>A0ABR1GQM0</accession>
<dbReference type="InterPro" id="IPR027417">
    <property type="entry name" value="P-loop_NTPase"/>
</dbReference>
<dbReference type="SMART" id="SM00320">
    <property type="entry name" value="WD40"/>
    <property type="match status" value="12"/>
</dbReference>
<proteinExistence type="predicted"/>
<dbReference type="SUPFAM" id="SSF53167">
    <property type="entry name" value="Purine and uridine phosphorylases"/>
    <property type="match status" value="1"/>
</dbReference>
<dbReference type="InterPro" id="IPR001680">
    <property type="entry name" value="WD40_rpt"/>
</dbReference>
<dbReference type="Gene3D" id="3.40.50.1580">
    <property type="entry name" value="Nucleoside phosphorylase domain"/>
    <property type="match status" value="1"/>
</dbReference>
<reference evidence="5 6" key="1">
    <citation type="journal article" date="2025" name="Microbiol. Resour. Announc.">
        <title>Draft genome sequences for Neonectria magnoliae and Neonectria punicea, canker pathogens of Liriodendron tulipifera and Acer saccharum in West Virginia.</title>
        <authorList>
            <person name="Petronek H.M."/>
            <person name="Kasson M.T."/>
            <person name="Metheny A.M."/>
            <person name="Stauder C.M."/>
            <person name="Lovett B."/>
            <person name="Lynch S.C."/>
            <person name="Garnas J.R."/>
            <person name="Kasson L.R."/>
            <person name="Stajich J.E."/>
        </authorList>
    </citation>
    <scope>NUCLEOTIDE SEQUENCE [LARGE SCALE GENOMIC DNA]</scope>
    <source>
        <strain evidence="5 6">NRRL 64653</strain>
    </source>
</reference>
<dbReference type="CDD" id="cd00200">
    <property type="entry name" value="WD40"/>
    <property type="match status" value="2"/>
</dbReference>
<dbReference type="InterPro" id="IPR056884">
    <property type="entry name" value="NPHP3-like_N"/>
</dbReference>
<feature type="repeat" description="WD" evidence="3">
    <location>
        <begin position="1084"/>
        <end position="1125"/>
    </location>
</feature>
<dbReference type="PANTHER" id="PTHR19848">
    <property type="entry name" value="WD40 REPEAT PROTEIN"/>
    <property type="match status" value="1"/>
</dbReference>
<feature type="repeat" description="WD" evidence="3">
    <location>
        <begin position="950"/>
        <end position="991"/>
    </location>
</feature>
<dbReference type="Gene3D" id="2.130.10.10">
    <property type="entry name" value="YVTN repeat-like/Quinoprotein amine dehydrogenase"/>
    <property type="match status" value="4"/>
</dbReference>
<dbReference type="InterPro" id="IPR020472">
    <property type="entry name" value="WD40_PAC1"/>
</dbReference>
<dbReference type="Gene3D" id="3.40.50.300">
    <property type="entry name" value="P-loop containing nucleotide triphosphate hydrolases"/>
    <property type="match status" value="1"/>
</dbReference>
<dbReference type="SUPFAM" id="SSF50998">
    <property type="entry name" value="Quinoprotein alcohol dehydrogenase-like"/>
    <property type="match status" value="1"/>
</dbReference>
<dbReference type="SUPFAM" id="SSF52540">
    <property type="entry name" value="P-loop containing nucleoside triphosphate hydrolases"/>
    <property type="match status" value="1"/>
</dbReference>
<comment type="caution">
    <text evidence="5">The sequence shown here is derived from an EMBL/GenBank/DDBJ whole genome shotgun (WGS) entry which is preliminary data.</text>
</comment>
<dbReference type="InterPro" id="IPR015943">
    <property type="entry name" value="WD40/YVTN_repeat-like_dom_sf"/>
</dbReference>
<dbReference type="Pfam" id="PF00400">
    <property type="entry name" value="WD40"/>
    <property type="match status" value="10"/>
</dbReference>
<dbReference type="InterPro" id="IPR011047">
    <property type="entry name" value="Quinoprotein_ADH-like_sf"/>
</dbReference>
<dbReference type="InterPro" id="IPR035994">
    <property type="entry name" value="Nucleoside_phosphorylase_sf"/>
</dbReference>
<dbReference type="InterPro" id="IPR036322">
    <property type="entry name" value="WD40_repeat_dom_sf"/>
</dbReference>